<dbReference type="RefSeq" id="WP_130159293.1">
    <property type="nucleotide sequence ID" value="NZ_SGIS01000029.1"/>
</dbReference>
<dbReference type="InterPro" id="IPR036162">
    <property type="entry name" value="Resolvase-like_N_sf"/>
</dbReference>
<dbReference type="CDD" id="cd03768">
    <property type="entry name" value="SR_ResInv"/>
    <property type="match status" value="1"/>
</dbReference>
<dbReference type="PROSITE" id="PS51736">
    <property type="entry name" value="RECOMBINASES_3"/>
    <property type="match status" value="1"/>
</dbReference>
<dbReference type="AlphaFoldDB" id="A0A4Q6Y2D5"/>
<gene>
    <name evidence="9" type="ORF">EWE75_16940</name>
</gene>
<dbReference type="SUPFAM" id="SSF53041">
    <property type="entry name" value="Resolvase-like"/>
    <property type="match status" value="1"/>
</dbReference>
<dbReference type="Proteomes" id="UP000292085">
    <property type="component" value="Unassembled WGS sequence"/>
</dbReference>
<comment type="caution">
    <text evidence="9">The sequence shown here is derived from an EMBL/GenBank/DDBJ whole genome shotgun (WGS) entry which is preliminary data.</text>
</comment>
<dbReference type="SMART" id="SM00857">
    <property type="entry name" value="Resolvase"/>
    <property type="match status" value="1"/>
</dbReference>
<dbReference type="GO" id="GO:0003677">
    <property type="term" value="F:DNA binding"/>
    <property type="evidence" value="ECO:0007669"/>
    <property type="project" value="UniProtKB-KW"/>
</dbReference>
<dbReference type="InterPro" id="IPR050639">
    <property type="entry name" value="SSR_resolvase"/>
</dbReference>
<dbReference type="GO" id="GO:0000150">
    <property type="term" value="F:DNA strand exchange activity"/>
    <property type="evidence" value="ECO:0007669"/>
    <property type="project" value="InterPro"/>
</dbReference>
<evidence type="ECO:0000256" key="3">
    <source>
        <dbReference type="ARBA" id="ARBA00023125"/>
    </source>
</evidence>
<proteinExistence type="inferred from homology"/>
<dbReference type="InterPro" id="IPR006118">
    <property type="entry name" value="Recombinase_CS"/>
</dbReference>
<evidence type="ECO:0000256" key="5">
    <source>
        <dbReference type="PIRSR" id="PIRSR606118-50"/>
    </source>
</evidence>
<evidence type="ECO:0000256" key="4">
    <source>
        <dbReference type="ARBA" id="ARBA00023172"/>
    </source>
</evidence>
<reference evidence="9 10" key="1">
    <citation type="submission" date="2019-02" db="EMBL/GenBank/DDBJ databases">
        <authorList>
            <person name="Li Y."/>
        </authorList>
    </citation>
    <scope>NUCLEOTIDE SEQUENCE [LARGE SCALE GENOMIC DNA]</scope>
    <source>
        <strain evidence="9 10">3-7</strain>
    </source>
</reference>
<evidence type="ECO:0000313" key="10">
    <source>
        <dbReference type="Proteomes" id="UP000292085"/>
    </source>
</evidence>
<feature type="domain" description="Resolvase/invertase-type recombinase catalytic" evidence="8">
    <location>
        <begin position="1"/>
        <end position="135"/>
    </location>
</feature>
<dbReference type="GO" id="GO:0015074">
    <property type="term" value="P:DNA integration"/>
    <property type="evidence" value="ECO:0007669"/>
    <property type="project" value="UniProtKB-KW"/>
</dbReference>
<evidence type="ECO:0000256" key="6">
    <source>
        <dbReference type="PROSITE-ProRule" id="PRU10137"/>
    </source>
</evidence>
<dbReference type="InterPro" id="IPR006119">
    <property type="entry name" value="Resolv_N"/>
</dbReference>
<sequence>MKIGYARVSTGEQNLRMQVQELKAYGCEKIYRDEGVSGGAVLKPEYTNMLAQLRAGDEVVVWRLDRMSRSLSTLIAALEDLKGRGADFCSLHERIETGSPAGRLLFHLIGSLAEFERDIIIDRTRAGIDAARRAGVQLGRPPKLTDDQWAEALRIIAEDPKNGVSRAAKLTGVSRQAIYARINKAKAEQASNDDDKELVDVSTERT</sequence>
<comment type="similarity">
    <text evidence="1">Belongs to the site-specific recombinase resolvase family.</text>
</comment>
<evidence type="ECO:0000256" key="2">
    <source>
        <dbReference type="ARBA" id="ARBA00022908"/>
    </source>
</evidence>
<evidence type="ECO:0000256" key="1">
    <source>
        <dbReference type="ARBA" id="ARBA00009913"/>
    </source>
</evidence>
<keyword evidence="4" id="KW-0233">DNA recombination</keyword>
<evidence type="ECO:0000313" key="9">
    <source>
        <dbReference type="EMBL" id="RZF63236.1"/>
    </source>
</evidence>
<feature type="active site" description="O-(5'-phospho-DNA)-serine intermediate" evidence="5 6">
    <location>
        <position position="9"/>
    </location>
</feature>
<dbReference type="OrthoDB" id="114045at2"/>
<dbReference type="InterPro" id="IPR009057">
    <property type="entry name" value="Homeodomain-like_sf"/>
</dbReference>
<dbReference type="PANTHER" id="PTHR30461:SF2">
    <property type="entry name" value="SERINE RECOMBINASE PINE-RELATED"/>
    <property type="match status" value="1"/>
</dbReference>
<feature type="region of interest" description="Disordered" evidence="7">
    <location>
        <begin position="185"/>
        <end position="206"/>
    </location>
</feature>
<dbReference type="PANTHER" id="PTHR30461">
    <property type="entry name" value="DNA-INVERTASE FROM LAMBDOID PROPHAGE"/>
    <property type="match status" value="1"/>
</dbReference>
<name>A0A4Q6Y2D5_9SPHN</name>
<accession>A0A4Q6Y2D5</accession>
<dbReference type="PROSITE" id="PS00397">
    <property type="entry name" value="RECOMBINASES_1"/>
    <property type="match status" value="1"/>
</dbReference>
<dbReference type="Gene3D" id="3.40.50.1390">
    <property type="entry name" value="Resolvase, N-terminal catalytic domain"/>
    <property type="match status" value="1"/>
</dbReference>
<dbReference type="EMBL" id="SGIS01000029">
    <property type="protein sequence ID" value="RZF63236.1"/>
    <property type="molecule type" value="Genomic_DNA"/>
</dbReference>
<dbReference type="PROSITE" id="PS00398">
    <property type="entry name" value="RECOMBINASES_2"/>
    <property type="match status" value="1"/>
</dbReference>
<dbReference type="Pfam" id="PF00239">
    <property type="entry name" value="Resolvase"/>
    <property type="match status" value="1"/>
</dbReference>
<evidence type="ECO:0000256" key="7">
    <source>
        <dbReference type="SAM" id="MobiDB-lite"/>
    </source>
</evidence>
<evidence type="ECO:0000259" key="8">
    <source>
        <dbReference type="PROSITE" id="PS51736"/>
    </source>
</evidence>
<organism evidence="9 10">
    <name type="scientific">Sphingomonas populi</name>
    <dbReference type="NCBI Taxonomy" id="2484750"/>
    <lineage>
        <taxon>Bacteria</taxon>
        <taxon>Pseudomonadati</taxon>
        <taxon>Pseudomonadota</taxon>
        <taxon>Alphaproteobacteria</taxon>
        <taxon>Sphingomonadales</taxon>
        <taxon>Sphingomonadaceae</taxon>
        <taxon>Sphingomonas</taxon>
    </lineage>
</organism>
<keyword evidence="3" id="KW-0238">DNA-binding</keyword>
<dbReference type="Gene3D" id="1.10.10.60">
    <property type="entry name" value="Homeodomain-like"/>
    <property type="match status" value="1"/>
</dbReference>
<protein>
    <submittedName>
        <fullName evidence="9">Recombinase family protein</fullName>
    </submittedName>
</protein>
<keyword evidence="10" id="KW-1185">Reference proteome</keyword>
<keyword evidence="2" id="KW-0229">DNA integration</keyword>
<dbReference type="SUPFAM" id="SSF46689">
    <property type="entry name" value="Homeodomain-like"/>
    <property type="match status" value="1"/>
</dbReference>